<keyword evidence="7 8" id="KW-0539">Nucleus</keyword>
<keyword evidence="2 8" id="KW-0813">Transport</keyword>
<keyword evidence="4" id="KW-0653">Protein transport</keyword>
<evidence type="ECO:0000256" key="2">
    <source>
        <dbReference type="ARBA" id="ARBA00022448"/>
    </source>
</evidence>
<comment type="caution">
    <text evidence="9">The sequence shown here is derived from an EMBL/GenBank/DDBJ whole genome shotgun (WGS) entry which is preliminary data.</text>
</comment>
<comment type="subunit">
    <text evidence="8">Part of the nuclear pore complex (NPC).</text>
</comment>
<keyword evidence="3" id="KW-0509">mRNA transport</keyword>
<comment type="subcellular location">
    <subcellularLocation>
        <location evidence="8">Nucleus</location>
        <location evidence="8">Nuclear pore complex</location>
    </subcellularLocation>
    <subcellularLocation>
        <location evidence="8">Nucleus membrane</location>
    </subcellularLocation>
</comment>
<evidence type="ECO:0000256" key="5">
    <source>
        <dbReference type="ARBA" id="ARBA00023010"/>
    </source>
</evidence>
<feature type="non-terminal residue" evidence="9">
    <location>
        <position position="878"/>
    </location>
</feature>
<sequence length="878" mass="101319">EDYFFSDEGTSEKMLLAEIASRRHVMIDGKRRLSSFPTMGLRKKMLRSCRDASRRHTVMGLRKKMLILPRCSRRHSHECQSTHTVMSTSEKMLICRDAGRRHSDEDFGKNVNSAEMQVAEHLIVRQKNVDIAEMQIADTVMNASRRHSDEEDYLFSDEGTSEKIFIMFSRLLKFDGREEYFFSDEGTSAKNVYPCQYASRRHTKMQVADTVRQKNVDIAEMPNRRHSDEDFGKNVNLAKMQVADTVMKKNISSPTKGHLCFHHFFNSTGREDYFFSDGDASRRHSDEDFGKNVDLAEMQVADTVINASRRHSDEDDDEAQLSKKVFVNIRCGNMEQAQKVCRHTGQMWRAAALEGWRLFHDPNYDTTNTGGEKAVVEGNPNRDIWKLMAWQMAEDKRVPIYSRATFAALSGHLSTLLAVSHTWEDLLWAYLRVIVDIRVEKEIRNISLHQYVPLPETYWSNEMDIEDVFTEIEARLDAVPEMETHIFYKVQQYLILGHIGALMEDMQQWIKPSAELKPQILRFLAHLVLFFRLIGQSEKEHIGDAILQTYVKELMQMRDPQLVAHYVATLPQEDQITMYAEFLANITESTERELALTAAEDADLDIETITKTVVENIRNQESTGETAVVGEVSAEDLTKISALDWVVHYPSQRAEALWQANALVRHFLAVPKLEAARLAFKKIPVDSIDIIIKQYHAKGDTSLNVTSMSIIDNIPNHVNYSIREFLCYKAYLDAEEGFSDWFQHFYNAKPVAPKLPPGDVPFTERVAFEHRSNQYKSDLERWKMAMQQQTKTVKSQLYNVLTFPEGGWLVDSVSDANDGVENEDEEMSRRRKQMENLRQLCIPKVTLLLQTIMHQMSEYAECVRLADLIASEQHKLYK</sequence>
<accession>A0AAD8AJR2</accession>
<dbReference type="GO" id="GO:0017056">
    <property type="term" value="F:structural constituent of nuclear pore"/>
    <property type="evidence" value="ECO:0007669"/>
    <property type="project" value="UniProtKB-UniRule"/>
</dbReference>
<dbReference type="EMBL" id="JASPKZ010000463">
    <property type="protein sequence ID" value="KAJ9599911.1"/>
    <property type="molecule type" value="Genomic_DNA"/>
</dbReference>
<keyword evidence="8" id="KW-0472">Membrane</keyword>
<dbReference type="Gene3D" id="1.10.3450.20">
    <property type="match status" value="1"/>
</dbReference>
<evidence type="ECO:0000256" key="7">
    <source>
        <dbReference type="ARBA" id="ARBA00023242"/>
    </source>
</evidence>
<dbReference type="GO" id="GO:0031965">
    <property type="term" value="C:nuclear membrane"/>
    <property type="evidence" value="ECO:0007669"/>
    <property type="project" value="UniProtKB-SubCell"/>
</dbReference>
<dbReference type="GO" id="GO:0006406">
    <property type="term" value="P:mRNA export from nucleus"/>
    <property type="evidence" value="ECO:0007669"/>
    <property type="project" value="TreeGrafter"/>
</dbReference>
<comment type="similarity">
    <text evidence="1 8">Belongs to the nucleoporin Nup84/Nup107 family.</text>
</comment>
<comment type="function">
    <text evidence="8">Functions as a component of the nuclear pore complex (NPC).</text>
</comment>
<name>A0AAD8AJR2_DIPPU</name>
<dbReference type="Pfam" id="PF04121">
    <property type="entry name" value="Nup84_Nup100"/>
    <property type="match status" value="1"/>
</dbReference>
<keyword evidence="5 8" id="KW-0811">Translocation</keyword>
<dbReference type="GO" id="GO:0006606">
    <property type="term" value="P:protein import into nucleus"/>
    <property type="evidence" value="ECO:0007669"/>
    <property type="project" value="TreeGrafter"/>
</dbReference>
<feature type="non-terminal residue" evidence="9">
    <location>
        <position position="1"/>
    </location>
</feature>
<evidence type="ECO:0000256" key="3">
    <source>
        <dbReference type="ARBA" id="ARBA00022816"/>
    </source>
</evidence>
<evidence type="ECO:0000256" key="8">
    <source>
        <dbReference type="RuleBase" id="RU365072"/>
    </source>
</evidence>
<dbReference type="PANTHER" id="PTHR13003:SF2">
    <property type="entry name" value="NUCLEAR PORE COMPLEX PROTEIN NUP107"/>
    <property type="match status" value="1"/>
</dbReference>
<dbReference type="GO" id="GO:0031080">
    <property type="term" value="C:nuclear pore outer ring"/>
    <property type="evidence" value="ECO:0007669"/>
    <property type="project" value="TreeGrafter"/>
</dbReference>
<dbReference type="GO" id="GO:0000973">
    <property type="term" value="P:post-transcriptional tethering of RNA polymerase II gene DNA at nuclear periphery"/>
    <property type="evidence" value="ECO:0007669"/>
    <property type="project" value="TreeGrafter"/>
</dbReference>
<evidence type="ECO:0000313" key="9">
    <source>
        <dbReference type="EMBL" id="KAJ9599911.1"/>
    </source>
</evidence>
<keyword evidence="10" id="KW-1185">Reference proteome</keyword>
<dbReference type="Proteomes" id="UP001233999">
    <property type="component" value="Unassembled WGS sequence"/>
</dbReference>
<reference evidence="9" key="2">
    <citation type="submission" date="2023-05" db="EMBL/GenBank/DDBJ databases">
        <authorList>
            <person name="Fouks B."/>
        </authorList>
    </citation>
    <scope>NUCLEOTIDE SEQUENCE</scope>
    <source>
        <strain evidence="9">Stay&amp;Tobe</strain>
        <tissue evidence="9">Testes</tissue>
    </source>
</reference>
<evidence type="ECO:0000256" key="1">
    <source>
        <dbReference type="ARBA" id="ARBA00009510"/>
    </source>
</evidence>
<dbReference type="Gene3D" id="1.20.190.50">
    <property type="match status" value="1"/>
</dbReference>
<dbReference type="AlphaFoldDB" id="A0AAD8AJR2"/>
<reference evidence="9" key="1">
    <citation type="journal article" date="2023" name="IScience">
        <title>Live-bearing cockroach genome reveals convergent evolutionary mechanisms linked to viviparity in insects and beyond.</title>
        <authorList>
            <person name="Fouks B."/>
            <person name="Harrison M.C."/>
            <person name="Mikhailova A.A."/>
            <person name="Marchal E."/>
            <person name="English S."/>
            <person name="Carruthers M."/>
            <person name="Jennings E.C."/>
            <person name="Chiamaka E.L."/>
            <person name="Frigard R.A."/>
            <person name="Pippel M."/>
            <person name="Attardo G.M."/>
            <person name="Benoit J.B."/>
            <person name="Bornberg-Bauer E."/>
            <person name="Tobe S.S."/>
        </authorList>
    </citation>
    <scope>NUCLEOTIDE SEQUENCE</scope>
    <source>
        <strain evidence="9">Stay&amp;Tobe</strain>
    </source>
</reference>
<evidence type="ECO:0000256" key="6">
    <source>
        <dbReference type="ARBA" id="ARBA00023132"/>
    </source>
</evidence>
<evidence type="ECO:0000256" key="4">
    <source>
        <dbReference type="ARBA" id="ARBA00022927"/>
    </source>
</evidence>
<protein>
    <recommendedName>
        <fullName evidence="8">Nuclear pore complex protein</fullName>
    </recommendedName>
</protein>
<proteinExistence type="inferred from homology"/>
<keyword evidence="6 8" id="KW-0906">Nuclear pore complex</keyword>
<evidence type="ECO:0000313" key="10">
    <source>
        <dbReference type="Proteomes" id="UP001233999"/>
    </source>
</evidence>
<dbReference type="PANTHER" id="PTHR13003">
    <property type="entry name" value="NUP107-RELATED"/>
    <property type="match status" value="1"/>
</dbReference>
<dbReference type="InterPro" id="IPR007252">
    <property type="entry name" value="Nup84/Nup107"/>
</dbReference>
<organism evidence="9 10">
    <name type="scientific">Diploptera punctata</name>
    <name type="common">Pacific beetle cockroach</name>
    <dbReference type="NCBI Taxonomy" id="6984"/>
    <lineage>
        <taxon>Eukaryota</taxon>
        <taxon>Metazoa</taxon>
        <taxon>Ecdysozoa</taxon>
        <taxon>Arthropoda</taxon>
        <taxon>Hexapoda</taxon>
        <taxon>Insecta</taxon>
        <taxon>Pterygota</taxon>
        <taxon>Neoptera</taxon>
        <taxon>Polyneoptera</taxon>
        <taxon>Dictyoptera</taxon>
        <taxon>Blattodea</taxon>
        <taxon>Blaberoidea</taxon>
        <taxon>Blaberidae</taxon>
        <taxon>Diplopterinae</taxon>
        <taxon>Diploptera</taxon>
    </lineage>
</organism>
<gene>
    <name evidence="9" type="ORF">L9F63_009739</name>
</gene>